<protein>
    <submittedName>
        <fullName evidence="1">Uncharacterized protein</fullName>
    </submittedName>
</protein>
<accession>A0AAJ0VL83</accession>
<comment type="caution">
    <text evidence="1">The sequence shown here is derived from an EMBL/GenBank/DDBJ whole genome shotgun (WGS) entry which is preliminary data.</text>
</comment>
<gene>
    <name evidence="1" type="ORF">LV35_04276</name>
</gene>
<evidence type="ECO:0000313" key="1">
    <source>
        <dbReference type="EMBL" id="KZA06291.1"/>
    </source>
</evidence>
<name>A0AAJ0VL83_ACIBA</name>
<dbReference type="Proteomes" id="UP000076296">
    <property type="component" value="Unassembled WGS sequence"/>
</dbReference>
<evidence type="ECO:0000313" key="2">
    <source>
        <dbReference type="Proteomes" id="UP000076296"/>
    </source>
</evidence>
<dbReference type="EMBL" id="LRDT01000107">
    <property type="protein sequence ID" value="KZA06291.1"/>
    <property type="molecule type" value="Genomic_DNA"/>
</dbReference>
<proteinExistence type="predicted"/>
<dbReference type="AlphaFoldDB" id="A0AAJ0VL83"/>
<reference evidence="1 2" key="1">
    <citation type="submission" date="2016-01" db="EMBL/GenBank/DDBJ databases">
        <title>Draft sequences of Acinetobacter baumannii isolates from wounded military personnel.</title>
        <authorList>
            <person name="Arivett B.A."/>
            <person name="Fiester S.E."/>
            <person name="Ream D.C."/>
            <person name="Actis L.A."/>
        </authorList>
    </citation>
    <scope>NUCLEOTIDE SEQUENCE [LARGE SCALE GENOMIC DNA]</scope>
    <source>
        <strain evidence="1 2">AB2828</strain>
    </source>
</reference>
<sequence>MGRLCLQVLHRGGLVPADIDVKNQIDGVQGDGSPRPWAWVKCRARTVLGNLKAKPFSREINGKPVAATPSALDHIICTSEQTSWRYVASDGNVYDLKDFMIVAIERMIDETDPAKLAEYRSKASQLRPWPAGYAGRPDFE</sequence>
<organism evidence="1 2">
    <name type="scientific">Acinetobacter baumannii</name>
    <dbReference type="NCBI Taxonomy" id="470"/>
    <lineage>
        <taxon>Bacteria</taxon>
        <taxon>Pseudomonadati</taxon>
        <taxon>Pseudomonadota</taxon>
        <taxon>Gammaproteobacteria</taxon>
        <taxon>Moraxellales</taxon>
        <taxon>Moraxellaceae</taxon>
        <taxon>Acinetobacter</taxon>
        <taxon>Acinetobacter calcoaceticus/baumannii complex</taxon>
    </lineage>
</organism>